<dbReference type="Gramene" id="OPUNC10G00030.1">
    <property type="protein sequence ID" value="OPUNC10G00030.1"/>
    <property type="gene ID" value="OPUNC10G00030"/>
</dbReference>
<proteinExistence type="predicted"/>
<evidence type="ECO:0000256" key="1">
    <source>
        <dbReference type="SAM" id="MobiDB-lite"/>
    </source>
</evidence>
<dbReference type="Proteomes" id="UP000026962">
    <property type="component" value="Chromosome 10"/>
</dbReference>
<dbReference type="HOGENOM" id="CLU_2403426_0_0_1"/>
<evidence type="ECO:0000313" key="2">
    <source>
        <dbReference type="EnsemblPlants" id="OPUNC10G00030.1"/>
    </source>
</evidence>
<organism evidence="2">
    <name type="scientific">Oryza punctata</name>
    <name type="common">Red rice</name>
    <dbReference type="NCBI Taxonomy" id="4537"/>
    <lineage>
        <taxon>Eukaryota</taxon>
        <taxon>Viridiplantae</taxon>
        <taxon>Streptophyta</taxon>
        <taxon>Embryophyta</taxon>
        <taxon>Tracheophyta</taxon>
        <taxon>Spermatophyta</taxon>
        <taxon>Magnoliopsida</taxon>
        <taxon>Liliopsida</taxon>
        <taxon>Poales</taxon>
        <taxon>Poaceae</taxon>
        <taxon>BOP clade</taxon>
        <taxon>Oryzoideae</taxon>
        <taxon>Oryzeae</taxon>
        <taxon>Oryzinae</taxon>
        <taxon>Oryza</taxon>
    </lineage>
</organism>
<evidence type="ECO:0000313" key="3">
    <source>
        <dbReference type="Proteomes" id="UP000026962"/>
    </source>
</evidence>
<reference evidence="2" key="2">
    <citation type="submission" date="2018-05" db="EMBL/GenBank/DDBJ databases">
        <title>OpunRS2 (Oryza punctata Reference Sequence Version 2).</title>
        <authorList>
            <person name="Zhang J."/>
            <person name="Kudrna D."/>
            <person name="Lee S."/>
            <person name="Talag J."/>
            <person name="Welchert J."/>
            <person name="Wing R.A."/>
        </authorList>
    </citation>
    <scope>NUCLEOTIDE SEQUENCE [LARGE SCALE GENOMIC DNA]</scope>
</reference>
<feature type="region of interest" description="Disordered" evidence="1">
    <location>
        <begin position="1"/>
        <end position="23"/>
    </location>
</feature>
<accession>A0A0E0M4V6</accession>
<dbReference type="AlphaFoldDB" id="A0A0E0M4V6"/>
<name>A0A0E0M4V6_ORYPU</name>
<dbReference type="EnsemblPlants" id="OPUNC10G00030.1">
    <property type="protein sequence ID" value="OPUNC10G00030.1"/>
    <property type="gene ID" value="OPUNC10G00030"/>
</dbReference>
<keyword evidence="3" id="KW-1185">Reference proteome</keyword>
<protein>
    <submittedName>
        <fullName evidence="2">Uncharacterized protein</fullName>
    </submittedName>
</protein>
<sequence length="93" mass="9904">MAAQENAGRSATARCPQGVINSGRVMNRPVGVSRDAAELAVPVDDKALPNGARSCHHPSLAGKGHRHSALPEYSRWASEQLSGRYAEEPSREA</sequence>
<feature type="region of interest" description="Disordered" evidence="1">
    <location>
        <begin position="47"/>
        <end position="73"/>
    </location>
</feature>
<reference evidence="2" key="1">
    <citation type="submission" date="2015-04" db="UniProtKB">
        <authorList>
            <consortium name="EnsemblPlants"/>
        </authorList>
    </citation>
    <scope>IDENTIFICATION</scope>
</reference>